<evidence type="ECO:0000256" key="5">
    <source>
        <dbReference type="SAM" id="Phobius"/>
    </source>
</evidence>
<comment type="subcellular location">
    <subcellularLocation>
        <location evidence="1">Membrane</location>
        <topology evidence="1">Single-pass membrane protein</topology>
    </subcellularLocation>
</comment>
<dbReference type="PROSITE" id="PS50188">
    <property type="entry name" value="B302_SPRY"/>
    <property type="match status" value="1"/>
</dbReference>
<dbReference type="SUPFAM" id="SSF49899">
    <property type="entry name" value="Concanavalin A-like lectins/glucanases"/>
    <property type="match status" value="1"/>
</dbReference>
<dbReference type="CDD" id="cd12910">
    <property type="entry name" value="SPRY_SSH4_like"/>
    <property type="match status" value="1"/>
</dbReference>
<sequence length="413" mass="46402">MEDTNSNYTWILLVGVVVFLFVIVVLLCFTKASGERLFYTGEDSIFEETIVETPAMMATLSPDARLSYEQAKAYQQRHPPESVPTDITLSQYVSIQEKGIAAFEFEWDMETQSFVSARTEIQFVSGESCVQTNLPLPRNQEVYYWEAKMFEKPITTTVSVGVATKPYPYWRLPGWNRHSVGYFSNTGNKHFNNPFSGRPYGFTYEEGDVIGVGYRHRTGTVFFTRNGRKLDEACFGLRYNLFPTIGANGPCQVHVNLGQMGFVFVEANVKKWGLAPVQGTLAPPPAYGYEAGSLLLERGRTGETSHLLAGRNHQTMSSTTSHYGSTNINIPSMNEPTFNYDQEDDNDDDDNTPLIQQVILNSSIPIPSPQRPREGFPTYSPPSYSTYPRLSLLIGGENTCQEELERNRMAGLI</sequence>
<keyword evidence="3 5" id="KW-1133">Transmembrane helix</keyword>
<dbReference type="Pfam" id="PF00622">
    <property type="entry name" value="SPRY"/>
    <property type="match status" value="1"/>
</dbReference>
<name>A0A8H7UVA6_9FUNG</name>
<dbReference type="InterPro" id="IPR001870">
    <property type="entry name" value="B30.2/SPRY"/>
</dbReference>
<evidence type="ECO:0000256" key="4">
    <source>
        <dbReference type="ARBA" id="ARBA00023136"/>
    </source>
</evidence>
<keyword evidence="8" id="KW-1185">Reference proteome</keyword>
<dbReference type="InterPro" id="IPR050618">
    <property type="entry name" value="Ubq-SigPath_Reg"/>
</dbReference>
<dbReference type="PANTHER" id="PTHR12864">
    <property type="entry name" value="RAN BINDING PROTEIN 9-RELATED"/>
    <property type="match status" value="1"/>
</dbReference>
<feature type="domain" description="B30.2/SPRY" evidence="6">
    <location>
        <begin position="62"/>
        <end position="262"/>
    </location>
</feature>
<evidence type="ECO:0000256" key="2">
    <source>
        <dbReference type="ARBA" id="ARBA00022692"/>
    </source>
</evidence>
<evidence type="ECO:0000256" key="1">
    <source>
        <dbReference type="ARBA" id="ARBA00004167"/>
    </source>
</evidence>
<dbReference type="InterPro" id="IPR035780">
    <property type="entry name" value="SPRY_Ssh4-like"/>
</dbReference>
<organism evidence="7 8">
    <name type="scientific">Mucor saturninus</name>
    <dbReference type="NCBI Taxonomy" id="64648"/>
    <lineage>
        <taxon>Eukaryota</taxon>
        <taxon>Fungi</taxon>
        <taxon>Fungi incertae sedis</taxon>
        <taxon>Mucoromycota</taxon>
        <taxon>Mucoromycotina</taxon>
        <taxon>Mucoromycetes</taxon>
        <taxon>Mucorales</taxon>
        <taxon>Mucorineae</taxon>
        <taxon>Mucoraceae</taxon>
        <taxon>Mucor</taxon>
    </lineage>
</organism>
<accession>A0A8H7UVA6</accession>
<dbReference type="InterPro" id="IPR043136">
    <property type="entry name" value="B30.2/SPRY_sf"/>
</dbReference>
<feature type="transmembrane region" description="Helical" evidence="5">
    <location>
        <begin position="6"/>
        <end position="29"/>
    </location>
</feature>
<gene>
    <name evidence="7" type="ORF">INT47_009267</name>
</gene>
<dbReference type="SMART" id="SM00449">
    <property type="entry name" value="SPRY"/>
    <property type="match status" value="1"/>
</dbReference>
<dbReference type="InterPro" id="IPR013320">
    <property type="entry name" value="ConA-like_dom_sf"/>
</dbReference>
<dbReference type="GO" id="GO:0016020">
    <property type="term" value="C:membrane"/>
    <property type="evidence" value="ECO:0007669"/>
    <property type="project" value="UniProtKB-SubCell"/>
</dbReference>
<keyword evidence="2 5" id="KW-0812">Transmembrane</keyword>
<evidence type="ECO:0000313" key="8">
    <source>
        <dbReference type="Proteomes" id="UP000603453"/>
    </source>
</evidence>
<dbReference type="AlphaFoldDB" id="A0A8H7UVA6"/>
<dbReference type="Proteomes" id="UP000603453">
    <property type="component" value="Unassembled WGS sequence"/>
</dbReference>
<dbReference type="EMBL" id="JAEPRD010000090">
    <property type="protein sequence ID" value="KAG2199941.1"/>
    <property type="molecule type" value="Genomic_DNA"/>
</dbReference>
<evidence type="ECO:0000259" key="6">
    <source>
        <dbReference type="PROSITE" id="PS50188"/>
    </source>
</evidence>
<dbReference type="Gene3D" id="2.60.120.920">
    <property type="match status" value="1"/>
</dbReference>
<proteinExistence type="predicted"/>
<comment type="caution">
    <text evidence="7">The sequence shown here is derived from an EMBL/GenBank/DDBJ whole genome shotgun (WGS) entry which is preliminary data.</text>
</comment>
<dbReference type="InterPro" id="IPR003877">
    <property type="entry name" value="SPRY_dom"/>
</dbReference>
<keyword evidence="4 5" id="KW-0472">Membrane</keyword>
<dbReference type="OrthoDB" id="258495at2759"/>
<evidence type="ECO:0000256" key="3">
    <source>
        <dbReference type="ARBA" id="ARBA00022989"/>
    </source>
</evidence>
<protein>
    <recommendedName>
        <fullName evidence="6">B30.2/SPRY domain-containing protein</fullName>
    </recommendedName>
</protein>
<reference evidence="7" key="1">
    <citation type="submission" date="2020-12" db="EMBL/GenBank/DDBJ databases">
        <title>Metabolic potential, ecology and presence of endohyphal bacteria is reflected in genomic diversity of Mucoromycotina.</title>
        <authorList>
            <person name="Muszewska A."/>
            <person name="Okrasinska A."/>
            <person name="Steczkiewicz K."/>
            <person name="Drgas O."/>
            <person name="Orlowska M."/>
            <person name="Perlinska-Lenart U."/>
            <person name="Aleksandrzak-Piekarczyk T."/>
            <person name="Szatraj K."/>
            <person name="Zielenkiewicz U."/>
            <person name="Pilsyk S."/>
            <person name="Malc E."/>
            <person name="Mieczkowski P."/>
            <person name="Kruszewska J.S."/>
            <person name="Biernat P."/>
            <person name="Pawlowska J."/>
        </authorList>
    </citation>
    <scope>NUCLEOTIDE SEQUENCE</scope>
    <source>
        <strain evidence="7">WA0000017839</strain>
    </source>
</reference>
<evidence type="ECO:0000313" key="7">
    <source>
        <dbReference type="EMBL" id="KAG2199941.1"/>
    </source>
</evidence>